<reference evidence="1" key="1">
    <citation type="submission" date="2023-04" db="EMBL/GenBank/DDBJ databases">
        <title>A chromosome-level genome assembly of the parasitoid wasp Eretmocerus hayati.</title>
        <authorList>
            <person name="Zhong Y."/>
            <person name="Liu S."/>
            <person name="Liu Y."/>
        </authorList>
    </citation>
    <scope>NUCLEOTIDE SEQUENCE</scope>
    <source>
        <strain evidence="1">ZJU_SS_LIU_2023</strain>
    </source>
</reference>
<name>A0ACC2PST6_9HYME</name>
<organism evidence="1 2">
    <name type="scientific">Eretmocerus hayati</name>
    <dbReference type="NCBI Taxonomy" id="131215"/>
    <lineage>
        <taxon>Eukaryota</taxon>
        <taxon>Metazoa</taxon>
        <taxon>Ecdysozoa</taxon>
        <taxon>Arthropoda</taxon>
        <taxon>Hexapoda</taxon>
        <taxon>Insecta</taxon>
        <taxon>Pterygota</taxon>
        <taxon>Neoptera</taxon>
        <taxon>Endopterygota</taxon>
        <taxon>Hymenoptera</taxon>
        <taxon>Apocrita</taxon>
        <taxon>Proctotrupomorpha</taxon>
        <taxon>Chalcidoidea</taxon>
        <taxon>Aphelinidae</taxon>
        <taxon>Aphelininae</taxon>
        <taxon>Eretmocerus</taxon>
    </lineage>
</organism>
<accession>A0ACC2PST6</accession>
<keyword evidence="2" id="KW-1185">Reference proteome</keyword>
<protein>
    <submittedName>
        <fullName evidence="1">Uncharacterized protein</fullName>
    </submittedName>
</protein>
<sequence length="124" mass="13654">MVSTLWIEFAISIGTCDAVLQTFLQGTHEVMINGDISTAEIMQQRNQSSCLAGTGAEVFADFNTDSPALLVERGWSGNPAGSPAQSYQKTLQTPLRNSCMKTCRELCRNSPQEFLHARLKEDKL</sequence>
<evidence type="ECO:0000313" key="1">
    <source>
        <dbReference type="EMBL" id="KAJ8684855.1"/>
    </source>
</evidence>
<gene>
    <name evidence="1" type="ORF">QAD02_020648</name>
</gene>
<comment type="caution">
    <text evidence="1">The sequence shown here is derived from an EMBL/GenBank/DDBJ whole genome shotgun (WGS) entry which is preliminary data.</text>
</comment>
<dbReference type="Proteomes" id="UP001239111">
    <property type="component" value="Chromosome 1"/>
</dbReference>
<proteinExistence type="predicted"/>
<dbReference type="EMBL" id="CM056741">
    <property type="protein sequence ID" value="KAJ8684855.1"/>
    <property type="molecule type" value="Genomic_DNA"/>
</dbReference>
<evidence type="ECO:0000313" key="2">
    <source>
        <dbReference type="Proteomes" id="UP001239111"/>
    </source>
</evidence>